<keyword evidence="12" id="KW-1185">Reference proteome</keyword>
<comment type="caution">
    <text evidence="11">The sequence shown here is derived from an EMBL/GenBank/DDBJ whole genome shotgun (WGS) entry which is preliminary data.</text>
</comment>
<evidence type="ECO:0000256" key="8">
    <source>
        <dbReference type="PROSITE-ProRule" id="PRU10052"/>
    </source>
</evidence>
<dbReference type="Gene3D" id="2.160.20.10">
    <property type="entry name" value="Single-stranded right-handed beta-helix, Pectin lyase-like"/>
    <property type="match status" value="1"/>
</dbReference>
<feature type="active site" evidence="8">
    <location>
        <position position="241"/>
    </location>
</feature>
<gene>
    <name evidence="11" type="ORF">OLEA9_A085842</name>
</gene>
<evidence type="ECO:0000313" key="12">
    <source>
        <dbReference type="Proteomes" id="UP000594638"/>
    </source>
</evidence>
<dbReference type="InterPro" id="IPR000743">
    <property type="entry name" value="Glyco_hydro_28"/>
</dbReference>
<dbReference type="SMART" id="SM00710">
    <property type="entry name" value="PbH1"/>
    <property type="match status" value="7"/>
</dbReference>
<keyword evidence="4" id="KW-0964">Secreted</keyword>
<accession>A0A8S0PN65</accession>
<evidence type="ECO:0000256" key="1">
    <source>
        <dbReference type="ARBA" id="ARBA00004191"/>
    </source>
</evidence>
<dbReference type="InterPro" id="IPR011050">
    <property type="entry name" value="Pectin_lyase_fold/virulence"/>
</dbReference>
<dbReference type="GO" id="GO:0071555">
    <property type="term" value="P:cell wall organization"/>
    <property type="evidence" value="ECO:0007669"/>
    <property type="project" value="UniProtKB-KW"/>
</dbReference>
<keyword evidence="7" id="KW-0961">Cell wall biogenesis/degradation</keyword>
<evidence type="ECO:0000256" key="10">
    <source>
        <dbReference type="SAM" id="SignalP"/>
    </source>
</evidence>
<dbReference type="PANTHER" id="PTHR31375">
    <property type="match status" value="1"/>
</dbReference>
<dbReference type="PROSITE" id="PS00502">
    <property type="entry name" value="POLYGALACTURONASE"/>
    <property type="match status" value="1"/>
</dbReference>
<dbReference type="GO" id="GO:0004650">
    <property type="term" value="F:polygalacturonase activity"/>
    <property type="evidence" value="ECO:0007669"/>
    <property type="project" value="InterPro"/>
</dbReference>
<evidence type="ECO:0000256" key="3">
    <source>
        <dbReference type="ARBA" id="ARBA00022512"/>
    </source>
</evidence>
<evidence type="ECO:0000256" key="9">
    <source>
        <dbReference type="RuleBase" id="RU361169"/>
    </source>
</evidence>
<name>A0A8S0PN65_OLEEU</name>
<evidence type="ECO:0000256" key="5">
    <source>
        <dbReference type="ARBA" id="ARBA00022801"/>
    </source>
</evidence>
<dbReference type="InterPro" id="IPR006626">
    <property type="entry name" value="PbH1"/>
</dbReference>
<dbReference type="InterPro" id="IPR012334">
    <property type="entry name" value="Pectin_lyas_fold"/>
</dbReference>
<evidence type="ECO:0000256" key="7">
    <source>
        <dbReference type="ARBA" id="ARBA00023316"/>
    </source>
</evidence>
<sequence length="394" mass="42877">MSKFKTISWMHFLALIIELMSSPPGALAYNVVGFGAKGDGRTDSTLAFLRAWMAACSSVRPSTLSVPRGTFLIRSVTFTGPCRNSIQFAILGKLVAPDNYYAIGNLGYWIQFHKVSRLSIIGGTIDAKGALYWSCRRHGQSCPQGARSISLQWCNNVLVRGLTSYNSQIMNIAINHSNNVKIQNLKIIAPSGSPNTDGFHIEYSMGVTIKDSIIKTGDDCISLGQGSMNVWIEKIGCGPGHGISVGSLGNSFNEGGVQNVTVTNSVFTKTQNGVRLKSWARPSGGYARNIVFRNLVMRNVGNPIIIDQKYCPNNICPRQNSGVRISQVTFKNIKGTSSTQAAMTFRCSSSNPCSGIRLQDIKLTYINHLRRPTLAYCENAIGSSNGKVFPRSCL</sequence>
<dbReference type="EMBL" id="CACTIH010000108">
    <property type="protein sequence ID" value="CAA2954169.1"/>
    <property type="molecule type" value="Genomic_DNA"/>
</dbReference>
<dbReference type="GO" id="GO:0005975">
    <property type="term" value="P:carbohydrate metabolic process"/>
    <property type="evidence" value="ECO:0007669"/>
    <property type="project" value="InterPro"/>
</dbReference>
<comment type="subcellular location">
    <subcellularLocation>
        <location evidence="1">Secreted</location>
        <location evidence="1">Cell wall</location>
    </subcellularLocation>
</comment>
<dbReference type="Gramene" id="OE9A085842T1">
    <property type="protein sequence ID" value="OE9A085842C1"/>
    <property type="gene ID" value="OE9A085842"/>
</dbReference>
<comment type="similarity">
    <text evidence="2 9">Belongs to the glycosyl hydrolase 28 family.</text>
</comment>
<protein>
    <submittedName>
        <fullName evidence="11">Polygalacturonase-like</fullName>
    </submittedName>
</protein>
<keyword evidence="3" id="KW-0134">Cell wall</keyword>
<evidence type="ECO:0000256" key="6">
    <source>
        <dbReference type="ARBA" id="ARBA00023295"/>
    </source>
</evidence>
<evidence type="ECO:0000256" key="2">
    <source>
        <dbReference type="ARBA" id="ARBA00008834"/>
    </source>
</evidence>
<dbReference type="Pfam" id="PF00295">
    <property type="entry name" value="Glyco_hydro_28"/>
    <property type="match status" value="1"/>
</dbReference>
<proteinExistence type="inferred from homology"/>
<evidence type="ECO:0000256" key="4">
    <source>
        <dbReference type="ARBA" id="ARBA00022525"/>
    </source>
</evidence>
<reference evidence="11 12" key="1">
    <citation type="submission" date="2019-12" db="EMBL/GenBank/DDBJ databases">
        <authorList>
            <person name="Alioto T."/>
            <person name="Alioto T."/>
            <person name="Gomez Garrido J."/>
        </authorList>
    </citation>
    <scope>NUCLEOTIDE SEQUENCE [LARGE SCALE GENOMIC DNA]</scope>
</reference>
<evidence type="ECO:0000313" key="11">
    <source>
        <dbReference type="EMBL" id="CAA2954169.1"/>
    </source>
</evidence>
<feature type="chain" id="PRO_5035827939" evidence="10">
    <location>
        <begin position="29"/>
        <end position="394"/>
    </location>
</feature>
<dbReference type="AlphaFoldDB" id="A0A8S0PN65"/>
<dbReference type="Proteomes" id="UP000594638">
    <property type="component" value="Unassembled WGS sequence"/>
</dbReference>
<keyword evidence="6 9" id="KW-0326">Glycosidase</keyword>
<dbReference type="OrthoDB" id="187139at2759"/>
<keyword evidence="10" id="KW-0732">Signal</keyword>
<keyword evidence="5 9" id="KW-0378">Hydrolase</keyword>
<feature type="signal peptide" evidence="10">
    <location>
        <begin position="1"/>
        <end position="28"/>
    </location>
</feature>
<organism evidence="11 12">
    <name type="scientific">Olea europaea subsp. europaea</name>
    <dbReference type="NCBI Taxonomy" id="158383"/>
    <lineage>
        <taxon>Eukaryota</taxon>
        <taxon>Viridiplantae</taxon>
        <taxon>Streptophyta</taxon>
        <taxon>Embryophyta</taxon>
        <taxon>Tracheophyta</taxon>
        <taxon>Spermatophyta</taxon>
        <taxon>Magnoliopsida</taxon>
        <taxon>eudicotyledons</taxon>
        <taxon>Gunneridae</taxon>
        <taxon>Pentapetalae</taxon>
        <taxon>asterids</taxon>
        <taxon>lamiids</taxon>
        <taxon>Lamiales</taxon>
        <taxon>Oleaceae</taxon>
        <taxon>Oleeae</taxon>
        <taxon>Olea</taxon>
    </lineage>
</organism>
<dbReference type="FunFam" id="2.160.20.10:FF:000004">
    <property type="entry name" value="Pectin lyase-like superfamily protein"/>
    <property type="match status" value="1"/>
</dbReference>
<dbReference type="SUPFAM" id="SSF51126">
    <property type="entry name" value="Pectin lyase-like"/>
    <property type="match status" value="1"/>
</dbReference>